<dbReference type="Gene3D" id="1.20.120.330">
    <property type="entry name" value="Nucleotidyltransferases domain 2"/>
    <property type="match status" value="1"/>
</dbReference>
<dbReference type="Proteomes" id="UP001597475">
    <property type="component" value="Unassembled WGS sequence"/>
</dbReference>
<evidence type="ECO:0000259" key="1">
    <source>
        <dbReference type="Pfam" id="PF05168"/>
    </source>
</evidence>
<accession>A0ABW5P3A7</accession>
<dbReference type="RefSeq" id="WP_386845362.1">
    <property type="nucleotide sequence ID" value="NZ_JBHUMK010000043.1"/>
</dbReference>
<dbReference type="InterPro" id="IPR007842">
    <property type="entry name" value="HEPN_dom"/>
</dbReference>
<keyword evidence="3" id="KW-1185">Reference proteome</keyword>
<reference evidence="3" key="1">
    <citation type="journal article" date="2019" name="Int. J. Syst. Evol. Microbiol.">
        <title>The Global Catalogue of Microorganisms (GCM) 10K type strain sequencing project: providing services to taxonomists for standard genome sequencing and annotation.</title>
        <authorList>
            <consortium name="The Broad Institute Genomics Platform"/>
            <consortium name="The Broad Institute Genome Sequencing Center for Infectious Disease"/>
            <person name="Wu L."/>
            <person name="Ma J."/>
        </authorList>
    </citation>
    <scope>NUCLEOTIDE SEQUENCE [LARGE SCALE GENOMIC DNA]</scope>
    <source>
        <strain evidence="3">KCTC 33842</strain>
    </source>
</reference>
<organism evidence="2 3">
    <name type="scientific">Deinococcus taklimakanensis</name>
    <dbReference type="NCBI Taxonomy" id="536443"/>
    <lineage>
        <taxon>Bacteria</taxon>
        <taxon>Thermotogati</taxon>
        <taxon>Deinococcota</taxon>
        <taxon>Deinococci</taxon>
        <taxon>Deinococcales</taxon>
        <taxon>Deinococcaceae</taxon>
        <taxon>Deinococcus</taxon>
    </lineage>
</organism>
<protein>
    <submittedName>
        <fullName evidence="2">HEPN domain-containing protein</fullName>
    </submittedName>
</protein>
<comment type="caution">
    <text evidence="2">The sequence shown here is derived from an EMBL/GenBank/DDBJ whole genome shotgun (WGS) entry which is preliminary data.</text>
</comment>
<sequence length="187" mass="21713">MTQPIKLDTVFDQAVAYHYGAKLMRLREYMLMPSVTEDARDEYGLPLVIVHKPWARELTYTSGTMVAFAAELYLKGLIKWNGIENTWGHDLSSLFKALPLEVQNSVEKFNTFEMTFAEILQYAQHNFVEIRYKSLEPDKGFVMTASLVADALHDYLLTVVPNPDRYRFADNFLGEEAEWQARHNRRI</sequence>
<dbReference type="EMBL" id="JBHUMK010000043">
    <property type="protein sequence ID" value="MFD2609749.1"/>
    <property type="molecule type" value="Genomic_DNA"/>
</dbReference>
<feature type="domain" description="HEPN" evidence="1">
    <location>
        <begin position="65"/>
        <end position="142"/>
    </location>
</feature>
<dbReference type="Pfam" id="PF05168">
    <property type="entry name" value="HEPN"/>
    <property type="match status" value="1"/>
</dbReference>
<evidence type="ECO:0000313" key="2">
    <source>
        <dbReference type="EMBL" id="MFD2609749.1"/>
    </source>
</evidence>
<evidence type="ECO:0000313" key="3">
    <source>
        <dbReference type="Proteomes" id="UP001597475"/>
    </source>
</evidence>
<name>A0ABW5P3A7_9DEIO</name>
<gene>
    <name evidence="2" type="ORF">ACFSR9_09925</name>
</gene>
<proteinExistence type="predicted"/>